<evidence type="ECO:0000259" key="6">
    <source>
        <dbReference type="Pfam" id="PF13844"/>
    </source>
</evidence>
<feature type="compositionally biased region" description="Low complexity" evidence="5">
    <location>
        <begin position="1"/>
        <end position="18"/>
    </location>
</feature>
<dbReference type="Gene3D" id="3.40.50.11380">
    <property type="match status" value="1"/>
</dbReference>
<organism evidence="7 8">
    <name type="scientific">Puccinia graminis f. sp. tritici</name>
    <dbReference type="NCBI Taxonomy" id="56615"/>
    <lineage>
        <taxon>Eukaryota</taxon>
        <taxon>Fungi</taxon>
        <taxon>Dikarya</taxon>
        <taxon>Basidiomycota</taxon>
        <taxon>Pucciniomycotina</taxon>
        <taxon>Pucciniomycetes</taxon>
        <taxon>Pucciniales</taxon>
        <taxon>Pucciniaceae</taxon>
        <taxon>Puccinia</taxon>
    </lineage>
</organism>
<sequence length="246" mass="26844">MRASKSIKSNKPSNNNNNLDKPATFASPFKQPPLVGLSSSHLGNVHPCPRPMNMLLVAQSSAHQPDIINNTHSALHTQISSKNLQAAAVAALTSNLIAATNLSSRASQTFKHPLQTNTLTPPPPGMARLQIGYVSSDFNNHPLAHLMQSIFGIHNRAKFAVKSSNRSSRIVFFLINLNGYTKEAKKEIFAPHPNGICQYLLALPCILSRGAEREGWGLNQGGRVGKETTWRTKMKHTQILALCLKS</sequence>
<feature type="region of interest" description="Disordered" evidence="5">
    <location>
        <begin position="1"/>
        <end position="31"/>
    </location>
</feature>
<name>A0A5B0R675_PUCGR</name>
<keyword evidence="2" id="KW-0808">Transferase</keyword>
<dbReference type="GO" id="GO:0016757">
    <property type="term" value="F:glycosyltransferase activity"/>
    <property type="evidence" value="ECO:0007669"/>
    <property type="project" value="TreeGrafter"/>
</dbReference>
<dbReference type="InterPro" id="IPR029489">
    <property type="entry name" value="OGT/SEC/SPY_C"/>
</dbReference>
<evidence type="ECO:0000256" key="5">
    <source>
        <dbReference type="SAM" id="MobiDB-lite"/>
    </source>
</evidence>
<comment type="caution">
    <text evidence="7">The sequence shown here is derived from an EMBL/GenBank/DDBJ whole genome shotgun (WGS) entry which is preliminary data.</text>
</comment>
<dbReference type="PANTHER" id="PTHR44998">
    <property type="match status" value="1"/>
</dbReference>
<gene>
    <name evidence="7" type="ORF">PGTUg99_017397</name>
</gene>
<dbReference type="PANTHER" id="PTHR44998:SF1">
    <property type="entry name" value="UDP-N-ACETYLGLUCOSAMINE--PEPTIDE N-ACETYLGLUCOSAMINYLTRANSFERASE 110 KDA SUBUNIT"/>
    <property type="match status" value="1"/>
</dbReference>
<dbReference type="Proteomes" id="UP000325313">
    <property type="component" value="Unassembled WGS sequence"/>
</dbReference>
<evidence type="ECO:0000256" key="4">
    <source>
        <dbReference type="ARBA" id="ARBA00022803"/>
    </source>
</evidence>
<evidence type="ECO:0000256" key="1">
    <source>
        <dbReference type="ARBA" id="ARBA00004922"/>
    </source>
</evidence>
<dbReference type="EMBL" id="VDEP01000239">
    <property type="protein sequence ID" value="KAA1121136.1"/>
    <property type="molecule type" value="Genomic_DNA"/>
</dbReference>
<dbReference type="GO" id="GO:0006493">
    <property type="term" value="P:protein O-linked glycosylation"/>
    <property type="evidence" value="ECO:0007669"/>
    <property type="project" value="TreeGrafter"/>
</dbReference>
<feature type="domain" description="O-GlcNAc transferase C-terminal" evidence="6">
    <location>
        <begin position="126"/>
        <end position="161"/>
    </location>
</feature>
<dbReference type="AlphaFoldDB" id="A0A5B0R675"/>
<reference evidence="7 8" key="1">
    <citation type="submission" date="2019-05" db="EMBL/GenBank/DDBJ databases">
        <title>Emergence of the Ug99 lineage of the wheat stem rust pathogen through somatic hybridization.</title>
        <authorList>
            <person name="Li F."/>
            <person name="Upadhyaya N.M."/>
            <person name="Sperschneider J."/>
            <person name="Matny O."/>
            <person name="Nguyen-Phuc H."/>
            <person name="Mago R."/>
            <person name="Raley C."/>
            <person name="Miller M.E."/>
            <person name="Silverstein K.A.T."/>
            <person name="Henningsen E."/>
            <person name="Hirsch C.D."/>
            <person name="Visser B."/>
            <person name="Pretorius Z.A."/>
            <person name="Steffenson B.J."/>
            <person name="Schwessinger B."/>
            <person name="Dodds P.N."/>
            <person name="Figueroa M."/>
        </authorList>
    </citation>
    <scope>NUCLEOTIDE SEQUENCE [LARGE SCALE GENOMIC DNA]</scope>
    <source>
        <strain evidence="7 8">Ug99</strain>
    </source>
</reference>
<evidence type="ECO:0000313" key="8">
    <source>
        <dbReference type="Proteomes" id="UP000325313"/>
    </source>
</evidence>
<accession>A0A5B0R675</accession>
<dbReference type="Pfam" id="PF13844">
    <property type="entry name" value="Glyco_transf_41"/>
    <property type="match status" value="1"/>
</dbReference>
<evidence type="ECO:0000256" key="3">
    <source>
        <dbReference type="ARBA" id="ARBA00022737"/>
    </source>
</evidence>
<keyword evidence="3" id="KW-0677">Repeat</keyword>
<evidence type="ECO:0000256" key="2">
    <source>
        <dbReference type="ARBA" id="ARBA00022679"/>
    </source>
</evidence>
<evidence type="ECO:0000313" key="7">
    <source>
        <dbReference type="EMBL" id="KAA1121136.1"/>
    </source>
</evidence>
<keyword evidence="4" id="KW-0802">TPR repeat</keyword>
<protein>
    <recommendedName>
        <fullName evidence="6">O-GlcNAc transferase C-terminal domain-containing protein</fullName>
    </recommendedName>
</protein>
<comment type="pathway">
    <text evidence="1">Protein modification; protein glycosylation.</text>
</comment>
<proteinExistence type="predicted"/>